<reference evidence="3" key="1">
    <citation type="journal article" date="2019" name="Int. J. Syst. Evol. Microbiol.">
        <title>The Global Catalogue of Microorganisms (GCM) 10K type strain sequencing project: providing services to taxonomists for standard genome sequencing and annotation.</title>
        <authorList>
            <consortium name="The Broad Institute Genomics Platform"/>
            <consortium name="The Broad Institute Genome Sequencing Center for Infectious Disease"/>
            <person name="Wu L."/>
            <person name="Ma J."/>
        </authorList>
    </citation>
    <scope>NUCLEOTIDE SEQUENCE [LARGE SCALE GENOMIC DNA]</scope>
    <source>
        <strain evidence="3">CGMCC 1.6964</strain>
    </source>
</reference>
<accession>A0ABQ2KXK5</accession>
<evidence type="ECO:0008006" key="4">
    <source>
        <dbReference type="Google" id="ProtNLM"/>
    </source>
</evidence>
<proteinExistence type="predicted"/>
<gene>
    <name evidence="2" type="ORF">GCM10010969_12230</name>
</gene>
<feature type="region of interest" description="Disordered" evidence="1">
    <location>
        <begin position="84"/>
        <end position="120"/>
    </location>
</feature>
<keyword evidence="3" id="KW-1185">Reference proteome</keyword>
<organism evidence="2 3">
    <name type="scientific">Saccharibacillus kuerlensis</name>
    <dbReference type="NCBI Taxonomy" id="459527"/>
    <lineage>
        <taxon>Bacteria</taxon>
        <taxon>Bacillati</taxon>
        <taxon>Bacillota</taxon>
        <taxon>Bacilli</taxon>
        <taxon>Bacillales</taxon>
        <taxon>Paenibacillaceae</taxon>
        <taxon>Saccharibacillus</taxon>
    </lineage>
</organism>
<comment type="caution">
    <text evidence="2">The sequence shown here is derived from an EMBL/GenBank/DDBJ whole genome shotgun (WGS) entry which is preliminary data.</text>
</comment>
<dbReference type="Proteomes" id="UP000606653">
    <property type="component" value="Unassembled WGS sequence"/>
</dbReference>
<evidence type="ECO:0000313" key="2">
    <source>
        <dbReference type="EMBL" id="GGN95898.1"/>
    </source>
</evidence>
<dbReference type="EMBL" id="BMLN01000003">
    <property type="protein sequence ID" value="GGN95898.1"/>
    <property type="molecule type" value="Genomic_DNA"/>
</dbReference>
<protein>
    <recommendedName>
        <fullName evidence="4">YtxH domain-containing protein</fullName>
    </recommendedName>
</protein>
<evidence type="ECO:0000313" key="3">
    <source>
        <dbReference type="Proteomes" id="UP000606653"/>
    </source>
</evidence>
<feature type="compositionally biased region" description="Basic and acidic residues" evidence="1">
    <location>
        <begin position="84"/>
        <end position="105"/>
    </location>
</feature>
<sequence length="120" mass="13184">MNKMAKKRMARIMVGTLAGAGAVLFLSSQKGAGTRNQIRKMAVQTKDLGMELGHETAEKARDLIALGKEISHDEDWIEAIETLEIHPSTDKSSNSDERSHSEPHLKIVPPSEPKHDSDKA</sequence>
<dbReference type="RefSeq" id="WP_018975533.1">
    <property type="nucleotide sequence ID" value="NZ_BMLN01000003.1"/>
</dbReference>
<name>A0ABQ2KXK5_9BACL</name>
<evidence type="ECO:0000256" key="1">
    <source>
        <dbReference type="SAM" id="MobiDB-lite"/>
    </source>
</evidence>